<sequence length="87" mass="10295">MDTVTYYTLRDPEEGDYQLARLTTRSCRCGSISCTSDTLEYHEDFFNIKPKSMDEIRDFWYTMEVEGDMKLLIYALLESNPNVEKLF</sequence>
<organism evidence="1 2">
    <name type="scientific">Vibrio phage Brizo</name>
    <dbReference type="NCBI Taxonomy" id="2590896"/>
    <lineage>
        <taxon>Viruses</taxon>
        <taxon>Duplodnaviria</taxon>
        <taxon>Heunggongvirae</taxon>
        <taxon>Uroviricota</taxon>
        <taxon>Caudoviricetes</taxon>
        <taxon>Demerecviridae</taxon>
        <taxon>Ermolyevavirinae</taxon>
        <taxon>Thalassavirus</taxon>
        <taxon>Thalassavirus brizo</taxon>
    </lineage>
</organism>
<reference evidence="1 2" key="1">
    <citation type="submission" date="2019-05" db="EMBL/GenBank/DDBJ databases">
        <authorList>
            <person name="Powers A.K."/>
            <person name="Sebastian A.Z."/>
            <person name="Albert I.U."/>
            <person name="Broussard G.W."/>
        </authorList>
    </citation>
    <scope>NUCLEOTIDE SEQUENCE [LARGE SCALE GENOMIC DNA]</scope>
</reference>
<dbReference type="Proteomes" id="UP000320923">
    <property type="component" value="Segment"/>
</dbReference>
<dbReference type="KEGG" id="vg:65120356"/>
<keyword evidence="2" id="KW-1185">Reference proteome</keyword>
<evidence type="ECO:0000313" key="1">
    <source>
        <dbReference type="EMBL" id="QDF14513.1"/>
    </source>
</evidence>
<evidence type="ECO:0000313" key="2">
    <source>
        <dbReference type="Proteomes" id="UP000320923"/>
    </source>
</evidence>
<dbReference type="EMBL" id="MK895508">
    <property type="protein sequence ID" value="QDF14513.1"/>
    <property type="molecule type" value="Genomic_DNA"/>
</dbReference>
<dbReference type="GeneID" id="65120356"/>
<name>A0A4Y6EIT0_9CAUD</name>
<gene>
    <name evidence="1" type="primary">112</name>
    <name evidence="1" type="ORF">BRIZO_112</name>
</gene>
<accession>A0A4Y6EIT0</accession>
<protein>
    <submittedName>
        <fullName evidence="1">Uncharacterized protein</fullName>
    </submittedName>
</protein>
<dbReference type="RefSeq" id="YP_010102535.1">
    <property type="nucleotide sequence ID" value="NC_055800.1"/>
</dbReference>
<proteinExistence type="predicted"/>